<dbReference type="InterPro" id="IPR036085">
    <property type="entry name" value="PAZ_dom_sf"/>
</dbReference>
<dbReference type="InterPro" id="IPR003100">
    <property type="entry name" value="PAZ_dom"/>
</dbReference>
<evidence type="ECO:0000313" key="2">
    <source>
        <dbReference type="EMBL" id="CEM21181.1"/>
    </source>
</evidence>
<organism evidence="2 3">
    <name type="scientific">Vitrella brassicaformis (strain CCMP3155)</name>
    <dbReference type="NCBI Taxonomy" id="1169540"/>
    <lineage>
        <taxon>Eukaryota</taxon>
        <taxon>Sar</taxon>
        <taxon>Alveolata</taxon>
        <taxon>Colpodellida</taxon>
        <taxon>Vitrellaceae</taxon>
        <taxon>Vitrella</taxon>
    </lineage>
</organism>
<dbReference type="EMBL" id="CDMY01000537">
    <property type="protein sequence ID" value="CEM21181.1"/>
    <property type="molecule type" value="Genomic_DNA"/>
</dbReference>
<dbReference type="PhylomeDB" id="A0A0G4G035"/>
<dbReference type="SUPFAM" id="SSF101690">
    <property type="entry name" value="PAZ domain"/>
    <property type="match status" value="1"/>
</dbReference>
<dbReference type="VEuPathDB" id="CryptoDB:Vbra_21849"/>
<protein>
    <recommendedName>
        <fullName evidence="1">PAZ domain-containing protein</fullName>
    </recommendedName>
</protein>
<dbReference type="Proteomes" id="UP000041254">
    <property type="component" value="Unassembled WGS sequence"/>
</dbReference>
<dbReference type="Pfam" id="PF02170">
    <property type="entry name" value="PAZ"/>
    <property type="match status" value="1"/>
</dbReference>
<sequence length="304" mass="34342">MALVQRPRFGTVGQPIGAETNMYSVSLEPDFRIQVYSAVWDPEVDSVGLKRRMLEQNATEILNRLGAPDGSVLLFQGMNVYVREATNRNVTIQLPRANEEAPQVIQLAFQRSLNFDPRGLSQEETQYLNVALKRAMGALHLQMIGRHSFMTEMVSDTAARDVREGVLNVGGGYVLLPGFFSSTLQLGGALYIQLDCTHRILHNRTLLDVLKERQNNSNLSMDRLAPAINEEFQGRRIITSYASGPAGNRDRKLYRIDEIDFGQSPSTTFTDKADREWTIAQYFQTTYNIALEPNQPLVICRERK</sequence>
<accession>A0A0G4G035</accession>
<gene>
    <name evidence="2" type="ORF">Vbra_21849</name>
</gene>
<dbReference type="SMART" id="SM00949">
    <property type="entry name" value="PAZ"/>
    <property type="match status" value="1"/>
</dbReference>
<proteinExistence type="predicted"/>
<dbReference type="OrthoDB" id="445936at2759"/>
<dbReference type="Gene3D" id="2.170.260.10">
    <property type="entry name" value="paz domain"/>
    <property type="match status" value="1"/>
</dbReference>
<dbReference type="InParanoid" id="A0A0G4G035"/>
<evidence type="ECO:0000259" key="1">
    <source>
        <dbReference type="PROSITE" id="PS50821"/>
    </source>
</evidence>
<dbReference type="PANTHER" id="PTHR22891">
    <property type="entry name" value="EUKARYOTIC TRANSLATION INITIATION FACTOR 2C"/>
    <property type="match status" value="1"/>
</dbReference>
<dbReference type="PROSITE" id="PS50821">
    <property type="entry name" value="PAZ"/>
    <property type="match status" value="1"/>
</dbReference>
<dbReference type="GO" id="GO:0003723">
    <property type="term" value="F:RNA binding"/>
    <property type="evidence" value="ECO:0007669"/>
    <property type="project" value="InterPro"/>
</dbReference>
<evidence type="ECO:0000313" key="3">
    <source>
        <dbReference type="Proteomes" id="UP000041254"/>
    </source>
</evidence>
<name>A0A0G4G035_VITBC</name>
<feature type="domain" description="PAZ" evidence="1">
    <location>
        <begin position="205"/>
        <end position="304"/>
    </location>
</feature>
<dbReference type="AlphaFoldDB" id="A0A0G4G035"/>
<reference evidence="2 3" key="1">
    <citation type="submission" date="2014-11" db="EMBL/GenBank/DDBJ databases">
        <authorList>
            <person name="Zhu J."/>
            <person name="Qi W."/>
            <person name="Song R."/>
        </authorList>
    </citation>
    <scope>NUCLEOTIDE SEQUENCE [LARGE SCALE GENOMIC DNA]</scope>
</reference>
<keyword evidence="3" id="KW-1185">Reference proteome</keyword>